<protein>
    <submittedName>
        <fullName evidence="1">Uncharacterized protein</fullName>
    </submittedName>
</protein>
<reference evidence="1" key="1">
    <citation type="submission" date="2020-11" db="EMBL/GenBank/DDBJ databases">
        <title>Complete genome sequence of a novel pathogenic Methylobacterium strain isolated from rice in Vietnam.</title>
        <authorList>
            <person name="Lai K."/>
            <person name="Okazaki S."/>
            <person name="Higashi K."/>
            <person name="Mori H."/>
            <person name="Toyoda A."/>
            <person name="Kurokawa K."/>
        </authorList>
    </citation>
    <scope>NUCLEOTIDE SEQUENCE</scope>
    <source>
        <strain evidence="1">VL1</strain>
    </source>
</reference>
<organism evidence="1 2">
    <name type="scientific">Methylobacterium indicum</name>
    <dbReference type="NCBI Taxonomy" id="1775910"/>
    <lineage>
        <taxon>Bacteria</taxon>
        <taxon>Pseudomonadati</taxon>
        <taxon>Pseudomonadota</taxon>
        <taxon>Alphaproteobacteria</taxon>
        <taxon>Hyphomicrobiales</taxon>
        <taxon>Methylobacteriaceae</taxon>
        <taxon>Methylobacterium</taxon>
    </lineage>
</organism>
<dbReference type="AlphaFoldDB" id="A0A8H8WT35"/>
<proteinExistence type="predicted"/>
<dbReference type="Proteomes" id="UP000663508">
    <property type="component" value="Chromosome"/>
</dbReference>
<accession>A0A8H8WT35</accession>
<gene>
    <name evidence="1" type="ORF">mvi_22880</name>
</gene>
<dbReference type="EMBL" id="AP024145">
    <property type="protein sequence ID" value="BCM83827.1"/>
    <property type="molecule type" value="Genomic_DNA"/>
</dbReference>
<dbReference type="KEGG" id="mind:mvi_22880"/>
<sequence length="198" mass="20573">MQLLGTACASRAGAHALIAHLRWYVAEEGTNLLTSGIGGCERGDLVRARLAELVLFVPEASPPAVIALPSAKELSPLLAAIQEHRSANLAMTQAVRDYVDAEASSAPDEAHLLAVADGASEVEAAALNALVALAPAGAEETRTLTVYFAEVSADLDKDAFGTWLLRHLVIMLAQGDADALDPEVGPGGRRCRSGLRAG</sequence>
<evidence type="ECO:0000313" key="1">
    <source>
        <dbReference type="EMBL" id="BCM83827.1"/>
    </source>
</evidence>
<evidence type="ECO:0000313" key="2">
    <source>
        <dbReference type="Proteomes" id="UP000663508"/>
    </source>
</evidence>
<dbReference type="RefSeq" id="WP_207182899.1">
    <property type="nucleotide sequence ID" value="NZ_AP024145.1"/>
</dbReference>
<name>A0A8H8WT35_9HYPH</name>